<evidence type="ECO:0000313" key="1">
    <source>
        <dbReference type="EMBL" id="KAJ2985974.1"/>
    </source>
</evidence>
<sequence length="743" mass="82215">MASNVFRMFSPENSKEDRAKKRKAQLRRAQLTYKERKERYAKNLEDRVADARSKEADLYREIQGLRRTVQQLTQFIQDHGMQVPDEILLSFGLSQVPESSTPSGWTPQQDYLPSVLHARDAMAPTNRLHPSLREEGRKAEATSDPGNLIRLGDLDPLAVGMEFVLTLESPCVNHLYPSPDKAHEPGGHALTVSGQLAPAYPKSVFESQTAHEVFCREVPEKSLHSLLTLSSELCPEYEITPVMAWHRIRSQPLFGGLEARNLWNLAEKLRDAATCHGFGAVIKQEFFERVIFETLMRTFASSPSPAQGSYIIHPNSAVYSACKSVWLHGLLSPTLTLMDLSNLPHFQNIPGRQDAIDNAGRIGKKQFVVSLAVLFGVAMLSVVVRLAIRIFGRVPWRLDDGLVMIAAALLASGFATCLHNLDSLYLIEALNKGVAFPFQEELPMIQNLQKWATVTASIVWTSVYVVKFAFLYFFHTLVHGMPKRITRFYWATVGLTVIFWIYTVLNSVIICPHFGADAGKCSASPDQHVRSLVGNLLVAIIDIVCDTMIVAVPIVILKRSLMPIARKLSLAAMLCLSIAMIIIALIRLIGTITDTRPNGNGAAPAWATYWSVVEGCVSLTMTSVIVIRAVFIAKAIRESRPTRDSLWSRAGRRLLSTLRGPGSSASSKRSSPRASDDKQEVNPKPPKIATQALARNTLEGMGEFITGGNERYESLDGADDGAGYRLDDLERPVTPKDIGGRMS</sequence>
<proteinExistence type="predicted"/>
<dbReference type="EMBL" id="JAPDGR010001017">
    <property type="protein sequence ID" value="KAJ2985974.1"/>
    <property type="molecule type" value="Genomic_DNA"/>
</dbReference>
<comment type="caution">
    <text evidence="1">The sequence shown here is derived from an EMBL/GenBank/DDBJ whole genome shotgun (WGS) entry which is preliminary data.</text>
</comment>
<gene>
    <name evidence="1" type="ORF">NUW58_g5251</name>
</gene>
<keyword evidence="2" id="KW-1185">Reference proteome</keyword>
<evidence type="ECO:0000313" key="2">
    <source>
        <dbReference type="Proteomes" id="UP001143856"/>
    </source>
</evidence>
<accession>A0ACC1P432</accession>
<reference evidence="1" key="1">
    <citation type="submission" date="2022-10" db="EMBL/GenBank/DDBJ databases">
        <title>Genome Sequence of Xylaria curta.</title>
        <authorList>
            <person name="Buettner E."/>
        </authorList>
    </citation>
    <scope>NUCLEOTIDE SEQUENCE</scope>
    <source>
        <strain evidence="1">Babe10</strain>
    </source>
</reference>
<organism evidence="1 2">
    <name type="scientific">Xylaria curta</name>
    <dbReference type="NCBI Taxonomy" id="42375"/>
    <lineage>
        <taxon>Eukaryota</taxon>
        <taxon>Fungi</taxon>
        <taxon>Dikarya</taxon>
        <taxon>Ascomycota</taxon>
        <taxon>Pezizomycotina</taxon>
        <taxon>Sordariomycetes</taxon>
        <taxon>Xylariomycetidae</taxon>
        <taxon>Xylariales</taxon>
        <taxon>Xylariaceae</taxon>
        <taxon>Xylaria</taxon>
    </lineage>
</organism>
<protein>
    <submittedName>
        <fullName evidence="1">Uncharacterized protein</fullName>
    </submittedName>
</protein>
<name>A0ACC1P432_9PEZI</name>
<dbReference type="Proteomes" id="UP001143856">
    <property type="component" value="Unassembled WGS sequence"/>
</dbReference>